<dbReference type="PROSITE" id="PS52016">
    <property type="entry name" value="TONB_DEPENDENT_REC_3"/>
    <property type="match status" value="1"/>
</dbReference>
<accession>A0A9X2BSD5</accession>
<evidence type="ECO:0000256" key="11">
    <source>
        <dbReference type="SAM" id="SignalP"/>
    </source>
</evidence>
<dbReference type="GO" id="GO:0044718">
    <property type="term" value="P:siderophore transmembrane transport"/>
    <property type="evidence" value="ECO:0007669"/>
    <property type="project" value="TreeGrafter"/>
</dbReference>
<dbReference type="Gene3D" id="2.40.170.20">
    <property type="entry name" value="TonB-dependent receptor, beta-barrel domain"/>
    <property type="match status" value="1"/>
</dbReference>
<dbReference type="PANTHER" id="PTHR30069:SF28">
    <property type="entry name" value="TONB-DEPENDENT RECEPTOR YNCD-RELATED"/>
    <property type="match status" value="1"/>
</dbReference>
<evidence type="ECO:0000256" key="4">
    <source>
        <dbReference type="ARBA" id="ARBA00022692"/>
    </source>
</evidence>
<dbReference type="RefSeq" id="WP_248665567.1">
    <property type="nucleotide sequence ID" value="NZ_JALPRX010000009.1"/>
</dbReference>
<dbReference type="Pfam" id="PF07715">
    <property type="entry name" value="Plug"/>
    <property type="match status" value="1"/>
</dbReference>
<comment type="similarity">
    <text evidence="8 9">Belongs to the TonB-dependent receptor family.</text>
</comment>
<evidence type="ECO:0000259" key="13">
    <source>
        <dbReference type="Pfam" id="PF07715"/>
    </source>
</evidence>
<evidence type="ECO:0000256" key="5">
    <source>
        <dbReference type="ARBA" id="ARBA00023077"/>
    </source>
</evidence>
<proteinExistence type="inferred from homology"/>
<feature type="domain" description="TonB-dependent receptor-like beta-barrel" evidence="12">
    <location>
        <begin position="306"/>
        <end position="718"/>
    </location>
</feature>
<keyword evidence="5 9" id="KW-0798">TonB box</keyword>
<comment type="caution">
    <text evidence="14">The sequence shown here is derived from an EMBL/GenBank/DDBJ whole genome shotgun (WGS) entry which is preliminary data.</text>
</comment>
<keyword evidence="15" id="KW-1185">Reference proteome</keyword>
<reference evidence="14" key="1">
    <citation type="submission" date="2022-04" db="EMBL/GenBank/DDBJ databases">
        <title>Roseomonas acroporae sp. nov., isolated from coral Acropora digitifera.</title>
        <authorList>
            <person name="Sun H."/>
        </authorList>
    </citation>
    <scope>NUCLEOTIDE SEQUENCE</scope>
    <source>
        <strain evidence="14">NAR14</strain>
    </source>
</reference>
<dbReference type="InterPro" id="IPR012910">
    <property type="entry name" value="Plug_dom"/>
</dbReference>
<dbReference type="GO" id="GO:0009279">
    <property type="term" value="C:cell outer membrane"/>
    <property type="evidence" value="ECO:0007669"/>
    <property type="project" value="UniProtKB-SubCell"/>
</dbReference>
<dbReference type="GO" id="GO:0015344">
    <property type="term" value="F:siderophore uptake transmembrane transporter activity"/>
    <property type="evidence" value="ECO:0007669"/>
    <property type="project" value="TreeGrafter"/>
</dbReference>
<dbReference type="PANTHER" id="PTHR30069">
    <property type="entry name" value="TONB-DEPENDENT OUTER MEMBRANE RECEPTOR"/>
    <property type="match status" value="1"/>
</dbReference>
<evidence type="ECO:0000256" key="1">
    <source>
        <dbReference type="ARBA" id="ARBA00004571"/>
    </source>
</evidence>
<evidence type="ECO:0000256" key="3">
    <source>
        <dbReference type="ARBA" id="ARBA00022452"/>
    </source>
</evidence>
<feature type="compositionally biased region" description="Low complexity" evidence="10">
    <location>
        <begin position="50"/>
        <end position="65"/>
    </location>
</feature>
<dbReference type="SUPFAM" id="SSF56935">
    <property type="entry name" value="Porins"/>
    <property type="match status" value="1"/>
</dbReference>
<evidence type="ECO:0000256" key="8">
    <source>
        <dbReference type="PROSITE-ProRule" id="PRU01360"/>
    </source>
</evidence>
<evidence type="ECO:0000256" key="7">
    <source>
        <dbReference type="ARBA" id="ARBA00023237"/>
    </source>
</evidence>
<feature type="region of interest" description="Disordered" evidence="10">
    <location>
        <begin position="1"/>
        <end position="23"/>
    </location>
</feature>
<feature type="signal peptide" evidence="11">
    <location>
        <begin position="1"/>
        <end position="47"/>
    </location>
</feature>
<dbReference type="InterPro" id="IPR036942">
    <property type="entry name" value="Beta-barrel_TonB_sf"/>
</dbReference>
<keyword evidence="11" id="KW-0732">Signal</keyword>
<name>A0A9X2BSD5_9PROT</name>
<feature type="domain" description="TonB-dependent receptor plug" evidence="13">
    <location>
        <begin position="119"/>
        <end position="227"/>
    </location>
</feature>
<organism evidence="14 15">
    <name type="scientific">Roseomonas acroporae</name>
    <dbReference type="NCBI Taxonomy" id="2937791"/>
    <lineage>
        <taxon>Bacteria</taxon>
        <taxon>Pseudomonadati</taxon>
        <taxon>Pseudomonadota</taxon>
        <taxon>Alphaproteobacteria</taxon>
        <taxon>Acetobacterales</taxon>
        <taxon>Roseomonadaceae</taxon>
        <taxon>Roseomonas</taxon>
    </lineage>
</organism>
<dbReference type="InterPro" id="IPR000531">
    <property type="entry name" value="Beta-barrel_TonB"/>
</dbReference>
<keyword evidence="7 8" id="KW-0998">Cell outer membrane</keyword>
<dbReference type="Proteomes" id="UP001139516">
    <property type="component" value="Unassembled WGS sequence"/>
</dbReference>
<feature type="region of interest" description="Disordered" evidence="10">
    <location>
        <begin position="50"/>
        <end position="115"/>
    </location>
</feature>
<keyword evidence="4 8" id="KW-0812">Transmembrane</keyword>
<evidence type="ECO:0000256" key="2">
    <source>
        <dbReference type="ARBA" id="ARBA00022448"/>
    </source>
</evidence>
<keyword evidence="6 8" id="KW-0472">Membrane</keyword>
<keyword evidence="3 8" id="KW-1134">Transmembrane beta strand</keyword>
<keyword evidence="2 8" id="KW-0813">Transport</keyword>
<protein>
    <submittedName>
        <fullName evidence="14">TonB-dependent receptor</fullName>
    </submittedName>
</protein>
<gene>
    <name evidence="14" type="ORF">M0638_03510</name>
</gene>
<evidence type="ECO:0000313" key="14">
    <source>
        <dbReference type="EMBL" id="MCK8783448.1"/>
    </source>
</evidence>
<feature type="chain" id="PRO_5040753509" evidence="11">
    <location>
        <begin position="48"/>
        <end position="757"/>
    </location>
</feature>
<sequence>MSRHSATAPRAPRRGAFAARRRAAAAPPPLAALGLSGALALLLPATAAAQQAPESDQSASAIARSDIARSDRPAAAPAGTPPAAAPGELPAVTATAPADARGGGSLTAPSVAEQRERLSRIPGGVALIDTEDLTDRYTATLRDLLADTPGVFVQNRYGQEMRLSMRGSGLARGYHLRGIEILQDGIPVNLADGSGDFYQIDPLAIRSVQVLRGGNALRYGGSTLGGAIDFITPTAATAVAPNVFRIEGGSFGTLRLNGEVSRLFGEADAILGGTVTHSDGYRRHSRTQSEQFNGNVGYRISPDVETRFYLGGYVVQQQLPGALTLPQALGNPRQAAASALSGNQARDTYTVRLANRTTVRLDADQRIDVDVWGIHKSLLHPIFQVIDQDSWTWGIAPRYTGEFTVAGLRNELVVGTRYFAGETVAKQYVNIGGERGRLTLNARQYARNYEAYFENRLYLMPVLALVTGAKLARNEREYVDLGGGLTASRGYFDQNRIYDGFNPRLGLLLLPRPDVQVYANLTRSRDVPDFSDLTQTRADGRTSFAPLAAQRAWTVEVGTRGTFDRFGWDLTAYHSEVRGQMLQYTTGPDIPASTFNADRTVLQGVELGLRADLLRDTVSAGDRLTVAQVWTWNDFRFRNDRQFGNNRIAGAPEHVLRTTVQYRHPSGAYAGPVVDWVPQGAWADNANTLRVPGYTLVGLRAGVDLPNGVSVFLDARNLGGKRTISDVSTVMDARTTSTQIFYPGDGRSIYAGVRAAF</sequence>
<comment type="subcellular location">
    <subcellularLocation>
        <location evidence="1 8">Cell outer membrane</location>
        <topology evidence="1 8">Multi-pass membrane protein</topology>
    </subcellularLocation>
</comment>
<feature type="compositionally biased region" description="Low complexity" evidence="10">
    <location>
        <begin position="1"/>
        <end position="18"/>
    </location>
</feature>
<evidence type="ECO:0000256" key="10">
    <source>
        <dbReference type="SAM" id="MobiDB-lite"/>
    </source>
</evidence>
<keyword evidence="14" id="KW-0675">Receptor</keyword>
<evidence type="ECO:0000313" key="15">
    <source>
        <dbReference type="Proteomes" id="UP001139516"/>
    </source>
</evidence>
<dbReference type="InterPro" id="IPR039426">
    <property type="entry name" value="TonB-dep_rcpt-like"/>
</dbReference>
<dbReference type="Pfam" id="PF00593">
    <property type="entry name" value="TonB_dep_Rec_b-barrel"/>
    <property type="match status" value="1"/>
</dbReference>
<dbReference type="EMBL" id="JALPRX010000009">
    <property type="protein sequence ID" value="MCK8783448.1"/>
    <property type="molecule type" value="Genomic_DNA"/>
</dbReference>
<evidence type="ECO:0000256" key="6">
    <source>
        <dbReference type="ARBA" id="ARBA00023136"/>
    </source>
</evidence>
<evidence type="ECO:0000256" key="9">
    <source>
        <dbReference type="RuleBase" id="RU003357"/>
    </source>
</evidence>
<dbReference type="Gene3D" id="2.170.130.10">
    <property type="entry name" value="TonB-dependent receptor, plug domain"/>
    <property type="match status" value="1"/>
</dbReference>
<evidence type="ECO:0000259" key="12">
    <source>
        <dbReference type="Pfam" id="PF00593"/>
    </source>
</evidence>
<dbReference type="AlphaFoldDB" id="A0A9X2BSD5"/>
<dbReference type="InterPro" id="IPR037066">
    <property type="entry name" value="Plug_dom_sf"/>
</dbReference>